<name>A0ABV0K5W6_9CYAN</name>
<dbReference type="Gene3D" id="3.90.550.10">
    <property type="entry name" value="Spore Coat Polysaccharide Biosynthesis Protein SpsA, Chain A"/>
    <property type="match status" value="1"/>
</dbReference>
<comment type="caution">
    <text evidence="2">The sequence shown here is derived from an EMBL/GenBank/DDBJ whole genome shotgun (WGS) entry which is preliminary data.</text>
</comment>
<evidence type="ECO:0000313" key="2">
    <source>
        <dbReference type="EMBL" id="MEP0948098.1"/>
    </source>
</evidence>
<evidence type="ECO:0000313" key="3">
    <source>
        <dbReference type="Proteomes" id="UP001482513"/>
    </source>
</evidence>
<evidence type="ECO:0000259" key="1">
    <source>
        <dbReference type="Pfam" id="PF00535"/>
    </source>
</evidence>
<dbReference type="InterPro" id="IPR001173">
    <property type="entry name" value="Glyco_trans_2-like"/>
</dbReference>
<dbReference type="EMBL" id="JAMPKX010000006">
    <property type="protein sequence ID" value="MEP0948098.1"/>
    <property type="molecule type" value="Genomic_DNA"/>
</dbReference>
<reference evidence="2 3" key="1">
    <citation type="submission" date="2022-04" db="EMBL/GenBank/DDBJ databases">
        <title>Positive selection, recombination, and allopatry shape intraspecific diversity of widespread and dominant cyanobacteria.</title>
        <authorList>
            <person name="Wei J."/>
            <person name="Shu W."/>
            <person name="Hu C."/>
        </authorList>
    </citation>
    <scope>NUCLEOTIDE SEQUENCE [LARGE SCALE GENOMIC DNA]</scope>
    <source>
        <strain evidence="2 3">DQ-A4</strain>
    </source>
</reference>
<dbReference type="Pfam" id="PF00535">
    <property type="entry name" value="Glycos_transf_2"/>
    <property type="match status" value="1"/>
</dbReference>
<dbReference type="PANTHER" id="PTHR22916">
    <property type="entry name" value="GLYCOSYLTRANSFERASE"/>
    <property type="match status" value="1"/>
</dbReference>
<organism evidence="2 3">
    <name type="scientific">Leptolyngbya subtilissima DQ-A4</name>
    <dbReference type="NCBI Taxonomy" id="2933933"/>
    <lineage>
        <taxon>Bacteria</taxon>
        <taxon>Bacillati</taxon>
        <taxon>Cyanobacteriota</taxon>
        <taxon>Cyanophyceae</taxon>
        <taxon>Leptolyngbyales</taxon>
        <taxon>Leptolyngbyaceae</taxon>
        <taxon>Leptolyngbya group</taxon>
        <taxon>Leptolyngbya</taxon>
    </lineage>
</organism>
<sequence>MPQVTKIPLLSDLPAPPSGKTGWPWTKQGEPLAEQMLDGPEYPRISIVTPSYNYGQYIEETIRSVLLQGYPNLEFIIIDGGSTDETLDIISSYEPWLSFWCSEPDEGQTDAINKGFERCTGDIFVWLNADDAYLSSTCLCEVADLYCQGNQLIVGACLNVNEYDQELIIYEQYNGISRPQTFDDYVKFWSFVPLPQPAVFIDKGLCDKAFPLNISLSTTMDYQLFLRVLAQNPKAVWVDNRWVKFKYHGLNKTLQTNKNQYEEYYKVASAEAKQVYSRLKRLTYQTTARDFMALGSIISSPDKEKLKIILKVLTHRITLIRLPLFWKVLFKSLLGQAIYQQIKYWWKRYAV</sequence>
<feature type="domain" description="Glycosyltransferase 2-like" evidence="1">
    <location>
        <begin position="46"/>
        <end position="167"/>
    </location>
</feature>
<dbReference type="PANTHER" id="PTHR22916:SF65">
    <property type="entry name" value="SLR1065 PROTEIN"/>
    <property type="match status" value="1"/>
</dbReference>
<dbReference type="InterPro" id="IPR029044">
    <property type="entry name" value="Nucleotide-diphossugar_trans"/>
</dbReference>
<accession>A0ABV0K5W6</accession>
<dbReference type="Proteomes" id="UP001482513">
    <property type="component" value="Unassembled WGS sequence"/>
</dbReference>
<dbReference type="SUPFAM" id="SSF53448">
    <property type="entry name" value="Nucleotide-diphospho-sugar transferases"/>
    <property type="match status" value="1"/>
</dbReference>
<dbReference type="CDD" id="cd06433">
    <property type="entry name" value="GT_2_WfgS_like"/>
    <property type="match status" value="1"/>
</dbReference>
<gene>
    <name evidence="2" type="ORF">NC992_14535</name>
</gene>
<protein>
    <submittedName>
        <fullName evidence="2">Glycosyltransferase</fullName>
    </submittedName>
</protein>
<proteinExistence type="predicted"/>
<keyword evidence="3" id="KW-1185">Reference proteome</keyword>
<dbReference type="RefSeq" id="WP_190705452.1">
    <property type="nucleotide sequence ID" value="NZ_JAMPKX010000006.1"/>
</dbReference>